<organism evidence="2 3">
    <name type="scientific">Dibothriocephalus latus</name>
    <name type="common">Fish tapeworm</name>
    <name type="synonym">Diphyllobothrium latum</name>
    <dbReference type="NCBI Taxonomy" id="60516"/>
    <lineage>
        <taxon>Eukaryota</taxon>
        <taxon>Metazoa</taxon>
        <taxon>Spiralia</taxon>
        <taxon>Lophotrochozoa</taxon>
        <taxon>Platyhelminthes</taxon>
        <taxon>Cestoda</taxon>
        <taxon>Eucestoda</taxon>
        <taxon>Diphyllobothriidea</taxon>
        <taxon>Diphyllobothriidae</taxon>
        <taxon>Dibothriocephalus</taxon>
    </lineage>
</organism>
<dbReference type="OrthoDB" id="6286496at2759"/>
<dbReference type="Proteomes" id="UP000281553">
    <property type="component" value="Unassembled WGS sequence"/>
</dbReference>
<sequence>MDELTINVSDLLPDVISGNGFPEPRYLNSLPTPRNDPGADALVLNELKTFARRSNTLIVVDFNAPTIIWSSSLADCPESAFDYKLLHVTFPTRILDGQRMNSLDLVLTKSPENIDIAVEEGEPLEPKTEPVKVTSADASS</sequence>
<accession>A0A3P7M029</accession>
<name>A0A3P7M029_DIBLA</name>
<dbReference type="AlphaFoldDB" id="A0A3P7M029"/>
<evidence type="ECO:0000313" key="3">
    <source>
        <dbReference type="Proteomes" id="UP000281553"/>
    </source>
</evidence>
<protein>
    <recommendedName>
        <fullName evidence="4">Endonuclease/exonuclease/phosphatase domain-containing protein</fullName>
    </recommendedName>
</protein>
<evidence type="ECO:0008006" key="4">
    <source>
        <dbReference type="Google" id="ProtNLM"/>
    </source>
</evidence>
<reference evidence="2 3" key="1">
    <citation type="submission" date="2018-11" db="EMBL/GenBank/DDBJ databases">
        <authorList>
            <consortium name="Pathogen Informatics"/>
        </authorList>
    </citation>
    <scope>NUCLEOTIDE SEQUENCE [LARGE SCALE GENOMIC DNA]</scope>
</reference>
<gene>
    <name evidence="2" type="ORF">DILT_LOCUS12514</name>
</gene>
<evidence type="ECO:0000256" key="1">
    <source>
        <dbReference type="SAM" id="MobiDB-lite"/>
    </source>
</evidence>
<proteinExistence type="predicted"/>
<dbReference type="EMBL" id="UYRU01066708">
    <property type="protein sequence ID" value="VDN16683.1"/>
    <property type="molecule type" value="Genomic_DNA"/>
</dbReference>
<feature type="region of interest" description="Disordered" evidence="1">
    <location>
        <begin position="118"/>
        <end position="140"/>
    </location>
</feature>
<evidence type="ECO:0000313" key="2">
    <source>
        <dbReference type="EMBL" id="VDN16683.1"/>
    </source>
</evidence>
<keyword evidence="3" id="KW-1185">Reference proteome</keyword>